<dbReference type="Gene3D" id="3.30.1330.50">
    <property type="entry name" value="2-C-methyl-D-erythritol 2,4-cyclodiphosphate synthase"/>
    <property type="match status" value="1"/>
</dbReference>
<comment type="catalytic activity">
    <reaction evidence="1">
        <text>4-CDP-2-C-methyl-D-erythritol 2-phosphate = 2-C-methyl-D-erythritol 2,4-cyclic diphosphate + CMP</text>
        <dbReference type="Rhea" id="RHEA:23864"/>
        <dbReference type="ChEBI" id="CHEBI:57919"/>
        <dbReference type="ChEBI" id="CHEBI:58483"/>
        <dbReference type="ChEBI" id="CHEBI:60377"/>
        <dbReference type="EC" id="4.6.1.12"/>
    </reaction>
</comment>
<proteinExistence type="inferred from homology"/>
<dbReference type="PANTHER" id="PTHR43181">
    <property type="entry name" value="2-C-METHYL-D-ERYTHRITOL 2,4-CYCLODIPHOSPHATE SYNTHASE, CHLOROPLASTIC"/>
    <property type="match status" value="1"/>
</dbReference>
<dbReference type="InterPro" id="IPR036571">
    <property type="entry name" value="MECDP_synthase_sf"/>
</dbReference>
<dbReference type="InterPro" id="IPR020555">
    <property type="entry name" value="MECDP_synthase_CS"/>
</dbReference>
<dbReference type="PROSITE" id="PS01350">
    <property type="entry name" value="ISPF"/>
    <property type="match status" value="1"/>
</dbReference>
<dbReference type="UniPathway" id="UPA00056">
    <property type="reaction ID" value="UER00095"/>
</dbReference>
<dbReference type="InterPro" id="IPR003526">
    <property type="entry name" value="MECDP_synthase"/>
</dbReference>
<evidence type="ECO:0000256" key="1">
    <source>
        <dbReference type="ARBA" id="ARBA00000200"/>
    </source>
</evidence>
<comment type="cofactor">
    <cofactor evidence="2">
        <name>a divalent metal cation</name>
        <dbReference type="ChEBI" id="CHEBI:60240"/>
    </cofactor>
</comment>
<dbReference type="NCBIfam" id="TIGR00151">
    <property type="entry name" value="ispF"/>
    <property type="match status" value="1"/>
</dbReference>
<sequence>MDMTYRIGLGFDVHQLTPERRLILGGVDIPHEVGLAGHSDADVLTHAVMDSLLGALALGDIGDHFPDTDPQFRDTDSLILLKKVRVMIQNEGYRINNLDSVLIAQRPRLKPFLDEMRGNLANCIECDLNRVSVKATTTEKLGYPGREEGIAAKSVVLLQKFLP</sequence>
<evidence type="ECO:0000256" key="6">
    <source>
        <dbReference type="ARBA" id="ARBA00023229"/>
    </source>
</evidence>
<accession>A0A382R085</accession>
<dbReference type="HAMAP" id="MF_00107">
    <property type="entry name" value="IspF"/>
    <property type="match status" value="1"/>
</dbReference>
<dbReference type="PANTHER" id="PTHR43181:SF1">
    <property type="entry name" value="2-C-METHYL-D-ERYTHRITOL 2,4-CYCLODIPHOSPHATE SYNTHASE, CHLOROPLASTIC"/>
    <property type="match status" value="1"/>
</dbReference>
<dbReference type="CDD" id="cd00554">
    <property type="entry name" value="MECDP_synthase"/>
    <property type="match status" value="1"/>
</dbReference>
<dbReference type="AlphaFoldDB" id="A0A382R085"/>
<name>A0A382R085_9ZZZZ</name>
<dbReference type="GO" id="GO:0019288">
    <property type="term" value="P:isopentenyl diphosphate biosynthetic process, methylerythritol 4-phosphate pathway"/>
    <property type="evidence" value="ECO:0007669"/>
    <property type="project" value="UniProtKB-UniPathway"/>
</dbReference>
<dbReference type="EMBL" id="UINC01117848">
    <property type="protein sequence ID" value="SVC90562.1"/>
    <property type="molecule type" value="Genomic_DNA"/>
</dbReference>
<feature type="domain" description="2-C-methyl-D-erythritol 2,4-cyclodiphosphate synthase" evidence="8">
    <location>
        <begin position="6"/>
        <end position="158"/>
    </location>
</feature>
<evidence type="ECO:0000256" key="7">
    <source>
        <dbReference type="ARBA" id="ARBA00023239"/>
    </source>
</evidence>
<dbReference type="FunFam" id="3.30.1330.50:FF:000001">
    <property type="entry name" value="2-C-methyl-D-erythritol 2,4-cyclodiphosphate synthase"/>
    <property type="match status" value="1"/>
</dbReference>
<evidence type="ECO:0000259" key="8">
    <source>
        <dbReference type="Pfam" id="PF02542"/>
    </source>
</evidence>
<keyword evidence="6" id="KW-0414">Isoprene biosynthesis</keyword>
<dbReference type="Pfam" id="PF02542">
    <property type="entry name" value="YgbB"/>
    <property type="match status" value="1"/>
</dbReference>
<dbReference type="GO" id="GO:0046872">
    <property type="term" value="F:metal ion binding"/>
    <property type="evidence" value="ECO:0007669"/>
    <property type="project" value="UniProtKB-KW"/>
</dbReference>
<gene>
    <name evidence="9" type="ORF">METZ01_LOCUS343416</name>
</gene>
<dbReference type="GO" id="GO:0016114">
    <property type="term" value="P:terpenoid biosynthetic process"/>
    <property type="evidence" value="ECO:0007669"/>
    <property type="project" value="InterPro"/>
</dbReference>
<evidence type="ECO:0000313" key="9">
    <source>
        <dbReference type="EMBL" id="SVC90562.1"/>
    </source>
</evidence>
<organism evidence="9">
    <name type="scientific">marine metagenome</name>
    <dbReference type="NCBI Taxonomy" id="408172"/>
    <lineage>
        <taxon>unclassified sequences</taxon>
        <taxon>metagenomes</taxon>
        <taxon>ecological metagenomes</taxon>
    </lineage>
</organism>
<keyword evidence="5" id="KW-0479">Metal-binding</keyword>
<evidence type="ECO:0000256" key="5">
    <source>
        <dbReference type="ARBA" id="ARBA00022723"/>
    </source>
</evidence>
<dbReference type="EC" id="4.6.1.12" evidence="4"/>
<dbReference type="SUPFAM" id="SSF69765">
    <property type="entry name" value="IpsF-like"/>
    <property type="match status" value="1"/>
</dbReference>
<keyword evidence="7" id="KW-0456">Lyase</keyword>
<dbReference type="GO" id="GO:0008685">
    <property type="term" value="F:2-C-methyl-D-erythritol 2,4-cyclodiphosphate synthase activity"/>
    <property type="evidence" value="ECO:0007669"/>
    <property type="project" value="UniProtKB-EC"/>
</dbReference>
<evidence type="ECO:0000256" key="4">
    <source>
        <dbReference type="ARBA" id="ARBA00012579"/>
    </source>
</evidence>
<protein>
    <recommendedName>
        <fullName evidence="4">2-C-methyl-D-erythritol 2,4-cyclodiphosphate synthase</fullName>
        <ecNumber evidence="4">4.6.1.12</ecNumber>
    </recommendedName>
</protein>
<evidence type="ECO:0000256" key="3">
    <source>
        <dbReference type="ARBA" id="ARBA00004709"/>
    </source>
</evidence>
<reference evidence="9" key="1">
    <citation type="submission" date="2018-05" db="EMBL/GenBank/DDBJ databases">
        <authorList>
            <person name="Lanie J.A."/>
            <person name="Ng W.-L."/>
            <person name="Kazmierczak K.M."/>
            <person name="Andrzejewski T.M."/>
            <person name="Davidsen T.M."/>
            <person name="Wayne K.J."/>
            <person name="Tettelin H."/>
            <person name="Glass J.I."/>
            <person name="Rusch D."/>
            <person name="Podicherti R."/>
            <person name="Tsui H.-C.T."/>
            <person name="Winkler M.E."/>
        </authorList>
    </citation>
    <scope>NUCLEOTIDE SEQUENCE</scope>
</reference>
<comment type="pathway">
    <text evidence="3">Isoprenoid biosynthesis; isopentenyl diphosphate biosynthesis via DXP pathway; isopentenyl diphosphate from 1-deoxy-D-xylulose 5-phosphate: step 4/6.</text>
</comment>
<evidence type="ECO:0000256" key="2">
    <source>
        <dbReference type="ARBA" id="ARBA00001968"/>
    </source>
</evidence>